<proteinExistence type="predicted"/>
<evidence type="ECO:0000256" key="3">
    <source>
        <dbReference type="ARBA" id="ARBA00022692"/>
    </source>
</evidence>
<evidence type="ECO:0000256" key="4">
    <source>
        <dbReference type="ARBA" id="ARBA00022989"/>
    </source>
</evidence>
<name>A0A158IR99_9BURK</name>
<dbReference type="GO" id="GO:0005886">
    <property type="term" value="C:plasma membrane"/>
    <property type="evidence" value="ECO:0007669"/>
    <property type="project" value="UniProtKB-SubCell"/>
</dbReference>
<keyword evidence="8" id="KW-1185">Reference proteome</keyword>
<feature type="transmembrane region" description="Helical" evidence="6">
    <location>
        <begin position="263"/>
        <end position="288"/>
    </location>
</feature>
<organism evidence="7 8">
    <name type="scientific">Caballeronia choica</name>
    <dbReference type="NCBI Taxonomy" id="326476"/>
    <lineage>
        <taxon>Bacteria</taxon>
        <taxon>Pseudomonadati</taxon>
        <taxon>Pseudomonadota</taxon>
        <taxon>Betaproteobacteria</taxon>
        <taxon>Burkholderiales</taxon>
        <taxon>Burkholderiaceae</taxon>
        <taxon>Caballeronia</taxon>
    </lineage>
</organism>
<comment type="subcellular location">
    <subcellularLocation>
        <location evidence="1">Cell membrane</location>
        <topology evidence="1">Multi-pass membrane protein</topology>
    </subcellularLocation>
</comment>
<reference evidence="7" key="1">
    <citation type="submission" date="2016-01" db="EMBL/GenBank/DDBJ databases">
        <authorList>
            <person name="Peeters C."/>
        </authorList>
    </citation>
    <scope>NUCLEOTIDE SEQUENCE [LARGE SCALE GENOMIC DNA]</scope>
    <source>
        <strain evidence="7">LMG 22940</strain>
    </source>
</reference>
<keyword evidence="5 6" id="KW-0472">Membrane</keyword>
<feature type="transmembrane region" description="Helical" evidence="6">
    <location>
        <begin position="152"/>
        <end position="174"/>
    </location>
</feature>
<protein>
    <submittedName>
        <fullName evidence="7">Membrane protein</fullName>
    </submittedName>
</protein>
<keyword evidence="3 6" id="KW-0812">Transmembrane</keyword>
<dbReference type="AlphaFoldDB" id="A0A158IR99"/>
<accession>A0A158IR99</accession>
<feature type="transmembrane region" description="Helical" evidence="6">
    <location>
        <begin position="308"/>
        <end position="330"/>
    </location>
</feature>
<sequence length="349" mass="37653">MAAVYDWHTRPGPHAACKPPDARGRLGPDAPPQVPEPLAATLVHDAPSVLIVALLGWASGAHAHVLPADARGIPHFGWSFEPWVVGLLIASGALYVVGYVRLRVRSRRSRPVRAIHLAAFLLGWLALVAALDSPLDTLAAALFSAHMIQHEVLMLIAAPLLVTGRPLAVWIWALPAATRGGVGRAVRTRWIRVPWRVLTMPLIAWMLHAATLWAWHAPAFFEAALARPGIHTFQHASFLVSALLFWWTVFGNPARGERGAHALLSLFTTMVHTSALGALLTLAPGIWYPSYIESTSALGFDPLLDQQLGGLVMWVPGGLAYLIGGLVVGARWLTRRTPRPAVPAISGGR</sequence>
<evidence type="ECO:0000256" key="5">
    <source>
        <dbReference type="ARBA" id="ARBA00023136"/>
    </source>
</evidence>
<keyword evidence="4 6" id="KW-1133">Transmembrane helix</keyword>
<dbReference type="Pfam" id="PF09678">
    <property type="entry name" value="Caa3_CtaG"/>
    <property type="match status" value="1"/>
</dbReference>
<feature type="transmembrane region" description="Helical" evidence="6">
    <location>
        <begin position="114"/>
        <end position="132"/>
    </location>
</feature>
<evidence type="ECO:0000256" key="2">
    <source>
        <dbReference type="ARBA" id="ARBA00022475"/>
    </source>
</evidence>
<evidence type="ECO:0000313" key="7">
    <source>
        <dbReference type="EMBL" id="SAL59174.1"/>
    </source>
</evidence>
<dbReference type="Proteomes" id="UP000054770">
    <property type="component" value="Unassembled WGS sequence"/>
</dbReference>
<evidence type="ECO:0000256" key="6">
    <source>
        <dbReference type="SAM" id="Phobius"/>
    </source>
</evidence>
<comment type="caution">
    <text evidence="7">The sequence shown here is derived from an EMBL/GenBank/DDBJ whole genome shotgun (WGS) entry which is preliminary data.</text>
</comment>
<dbReference type="InterPro" id="IPR019108">
    <property type="entry name" value="Caa3_assmbl_CtaG-rel"/>
</dbReference>
<feature type="transmembrane region" description="Helical" evidence="6">
    <location>
        <begin position="195"/>
        <end position="215"/>
    </location>
</feature>
<evidence type="ECO:0000256" key="1">
    <source>
        <dbReference type="ARBA" id="ARBA00004651"/>
    </source>
</evidence>
<feature type="transmembrane region" description="Helical" evidence="6">
    <location>
        <begin position="83"/>
        <end position="102"/>
    </location>
</feature>
<keyword evidence="2" id="KW-1003">Cell membrane</keyword>
<evidence type="ECO:0000313" key="8">
    <source>
        <dbReference type="Proteomes" id="UP000054770"/>
    </source>
</evidence>
<gene>
    <name evidence="7" type="ORF">AWB68_02957</name>
</gene>
<feature type="transmembrane region" description="Helical" evidence="6">
    <location>
        <begin position="235"/>
        <end position="251"/>
    </location>
</feature>
<dbReference type="EMBL" id="FCON02000027">
    <property type="protein sequence ID" value="SAL59174.1"/>
    <property type="molecule type" value="Genomic_DNA"/>
</dbReference>